<dbReference type="EC" id="7.1.1.2" evidence="2 16"/>
<evidence type="ECO:0000256" key="9">
    <source>
        <dbReference type="ARBA" id="ARBA00022982"/>
    </source>
</evidence>
<evidence type="ECO:0000256" key="10">
    <source>
        <dbReference type="ARBA" id="ARBA00022989"/>
    </source>
</evidence>
<dbReference type="AlphaFoldDB" id="A0A0A1HAN0"/>
<dbReference type="PANTHER" id="PTHR42829:SF2">
    <property type="entry name" value="NADH-UBIQUINONE OXIDOREDUCTASE CHAIN 5"/>
    <property type="match status" value="1"/>
</dbReference>
<proteinExistence type="inferred from homology"/>
<evidence type="ECO:0000256" key="14">
    <source>
        <dbReference type="ARBA" id="ARBA00023136"/>
    </source>
</evidence>
<evidence type="ECO:0000259" key="18">
    <source>
        <dbReference type="Pfam" id="PF00662"/>
    </source>
</evidence>
<dbReference type="GO" id="GO:0015990">
    <property type="term" value="P:electron transport coupled proton transport"/>
    <property type="evidence" value="ECO:0007669"/>
    <property type="project" value="TreeGrafter"/>
</dbReference>
<evidence type="ECO:0000256" key="1">
    <source>
        <dbReference type="ARBA" id="ARBA00004448"/>
    </source>
</evidence>
<keyword evidence="14 16" id="KW-0472">Membrane</keyword>
<evidence type="ECO:0000256" key="12">
    <source>
        <dbReference type="ARBA" id="ARBA00023075"/>
    </source>
</evidence>
<feature type="transmembrane region" description="Helical" evidence="16">
    <location>
        <begin position="446"/>
        <end position="466"/>
    </location>
</feature>
<geneLocation type="mitochondrion" evidence="20"/>
<feature type="transmembrane region" description="Helical" evidence="16">
    <location>
        <begin position="78"/>
        <end position="95"/>
    </location>
</feature>
<evidence type="ECO:0000256" key="5">
    <source>
        <dbReference type="ARBA" id="ARBA00022660"/>
    </source>
</evidence>
<comment type="similarity">
    <text evidence="16">Belongs to the complex I subunit 5 family.</text>
</comment>
<dbReference type="GO" id="GO:0005743">
    <property type="term" value="C:mitochondrial inner membrane"/>
    <property type="evidence" value="ECO:0007669"/>
    <property type="project" value="UniProtKB-SubCell"/>
</dbReference>
<evidence type="ECO:0000256" key="3">
    <source>
        <dbReference type="ARBA" id="ARBA00021096"/>
    </source>
</evidence>
<keyword evidence="4 16" id="KW-0813">Transport</keyword>
<evidence type="ECO:0000256" key="2">
    <source>
        <dbReference type="ARBA" id="ARBA00012944"/>
    </source>
</evidence>
<dbReference type="InterPro" id="IPR001516">
    <property type="entry name" value="Proton_antipo_N"/>
</dbReference>
<dbReference type="InterPro" id="IPR001750">
    <property type="entry name" value="ND/Mrp_TM"/>
</dbReference>
<keyword evidence="5" id="KW-0679">Respiratory chain</keyword>
<feature type="transmembrane region" description="Helical" evidence="16">
    <location>
        <begin position="472"/>
        <end position="492"/>
    </location>
</feature>
<organism evidence="20">
    <name type="scientific">Stenodactylus petrii</name>
    <dbReference type="NCBI Taxonomy" id="401535"/>
    <lineage>
        <taxon>Eukaryota</taxon>
        <taxon>Metazoa</taxon>
        <taxon>Chordata</taxon>
        <taxon>Craniata</taxon>
        <taxon>Vertebrata</taxon>
        <taxon>Euteleostomi</taxon>
        <taxon>Lepidosauria</taxon>
        <taxon>Squamata</taxon>
        <taxon>Bifurcata</taxon>
        <taxon>Gekkota</taxon>
        <taxon>Gekkonidae</taxon>
        <taxon>Gekkoninae</taxon>
        <taxon>Stenodactylus</taxon>
    </lineage>
</organism>
<sequence>MNTLFHTAFWATIMILLLPLFFPSLATIANIIRLLKVATKTSTLALFLFLCTGMQTITTKFQWYIIDFTLEITITHDIYTTTFLPIALFISRCILEFTRWYMETFPHAVEFTMHLLLFLLTMLILISSSNMIQIFIGWEGVGIMSFLLIGWWFSRTSANTSALQAIIYNRIGDMGLMMTMAWLAMNYNTWELEQIFSHNDTHTLPLLGLILAAMGKSAQFGLHPWLPAAMEGPTPVSALLHSSTMVVAGIFLLVRLAPALTQNQTALSLCLILGAMTTTFAALCATTQNDIKKIIAFSTSSQLGLMMLTIGLNQPNLAFLHILTHAFFKAMLFLCAGSIIHNLNAEQDIRKMGGLQKTMPLTTSCLTIGSIALAGIPYLAGFYTKDAILENMMTSPINAWALLTTIIATALTAAYSTRLIIYVHLSTPRYLTIQQPNEDNSNQIQPIMHLAIGSIISGLCLTTMILPTEPHILTMPTTIKLLTIIATTLGFLSTLDMHRTLTLLPPCPQNIYTATTQLAFFNMISHRYLPTSTTTMAQTKALQLNDMLWYETLAPMMMATANQTLAKTLSSTHTATVKTHLTSFISMTLLALLMMKLGHSQGPLLPTTY</sequence>
<feature type="transmembrane region" description="Helical" evidence="16">
    <location>
        <begin position="107"/>
        <end position="126"/>
    </location>
</feature>
<feature type="transmembrane region" description="Helical" evidence="16">
    <location>
        <begin position="361"/>
        <end position="380"/>
    </location>
</feature>
<keyword evidence="10 16" id="KW-1133">Transmembrane helix</keyword>
<keyword evidence="12 16" id="KW-0830">Ubiquinone</keyword>
<feature type="domain" description="NADH dehydrogenase subunit 5 C-terminal" evidence="19">
    <location>
        <begin position="415"/>
        <end position="595"/>
    </location>
</feature>
<feature type="domain" description="NADH:quinone oxidoreductase/Mrp antiporter transmembrane" evidence="17">
    <location>
        <begin position="128"/>
        <end position="411"/>
    </location>
</feature>
<keyword evidence="6 16" id="KW-0812">Transmembrane</keyword>
<feature type="transmembrane region" description="Helical" evidence="16">
    <location>
        <begin position="400"/>
        <end position="425"/>
    </location>
</feature>
<evidence type="ECO:0000259" key="17">
    <source>
        <dbReference type="Pfam" id="PF00361"/>
    </source>
</evidence>
<evidence type="ECO:0000256" key="4">
    <source>
        <dbReference type="ARBA" id="ARBA00022448"/>
    </source>
</evidence>
<feature type="transmembrane region" description="Helical" evidence="16">
    <location>
        <begin position="318"/>
        <end position="340"/>
    </location>
</feature>
<dbReference type="Pfam" id="PF00361">
    <property type="entry name" value="Proton_antipo_M"/>
    <property type="match status" value="1"/>
</dbReference>
<feature type="transmembrane region" description="Helical" evidence="16">
    <location>
        <begin position="44"/>
        <end position="66"/>
    </location>
</feature>
<keyword evidence="11 16" id="KW-0520">NAD</keyword>
<name>A0A0A1HAN0_9SAUR</name>
<comment type="function">
    <text evidence="16">Core subunit of the mitochondrial membrane respiratory chain NADH dehydrogenase (Complex I) which catalyzes electron transfer from NADH through the respiratory chain, using ubiquinone as an electron acceptor. Essential for the catalytic activity and assembly of complex I.</text>
</comment>
<evidence type="ECO:0000256" key="8">
    <source>
        <dbReference type="ARBA" id="ARBA00022967"/>
    </source>
</evidence>
<evidence type="ECO:0000313" key="20">
    <source>
        <dbReference type="EMBL" id="BAP90332.1"/>
    </source>
</evidence>
<evidence type="ECO:0000256" key="15">
    <source>
        <dbReference type="ARBA" id="ARBA00049551"/>
    </source>
</evidence>
<feature type="transmembrane region" description="Helical" evidence="16">
    <location>
        <begin position="165"/>
        <end position="184"/>
    </location>
</feature>
<comment type="catalytic activity">
    <reaction evidence="15 16">
        <text>a ubiquinone + NADH + 5 H(+)(in) = a ubiquinol + NAD(+) + 4 H(+)(out)</text>
        <dbReference type="Rhea" id="RHEA:29091"/>
        <dbReference type="Rhea" id="RHEA-COMP:9565"/>
        <dbReference type="Rhea" id="RHEA-COMP:9566"/>
        <dbReference type="ChEBI" id="CHEBI:15378"/>
        <dbReference type="ChEBI" id="CHEBI:16389"/>
        <dbReference type="ChEBI" id="CHEBI:17976"/>
        <dbReference type="ChEBI" id="CHEBI:57540"/>
        <dbReference type="ChEBI" id="CHEBI:57945"/>
        <dbReference type="EC" id="7.1.1.2"/>
    </reaction>
</comment>
<dbReference type="GO" id="GO:0042773">
    <property type="term" value="P:ATP synthesis coupled electron transport"/>
    <property type="evidence" value="ECO:0007669"/>
    <property type="project" value="InterPro"/>
</dbReference>
<keyword evidence="13 16" id="KW-0496">Mitochondrion</keyword>
<dbReference type="EMBL" id="AB738952">
    <property type="protein sequence ID" value="BAP90332.1"/>
    <property type="molecule type" value="Genomic_DNA"/>
</dbReference>
<dbReference type="PANTHER" id="PTHR42829">
    <property type="entry name" value="NADH-UBIQUINONE OXIDOREDUCTASE CHAIN 5"/>
    <property type="match status" value="1"/>
</dbReference>
<evidence type="ECO:0000256" key="13">
    <source>
        <dbReference type="ARBA" id="ARBA00023128"/>
    </source>
</evidence>
<feature type="transmembrane region" description="Helical" evidence="16">
    <location>
        <begin position="6"/>
        <end position="32"/>
    </location>
</feature>
<keyword evidence="8" id="KW-1278">Translocase</keyword>
<evidence type="ECO:0000256" key="11">
    <source>
        <dbReference type="ARBA" id="ARBA00023027"/>
    </source>
</evidence>
<dbReference type="InterPro" id="IPR010934">
    <property type="entry name" value="NADH_DH_su5_C"/>
</dbReference>
<accession>A0A0A1HAN0</accession>
<evidence type="ECO:0000256" key="16">
    <source>
        <dbReference type="RuleBase" id="RU003404"/>
    </source>
</evidence>
<dbReference type="GO" id="GO:0003954">
    <property type="term" value="F:NADH dehydrogenase activity"/>
    <property type="evidence" value="ECO:0007669"/>
    <property type="project" value="TreeGrafter"/>
</dbReference>
<dbReference type="Pfam" id="PF06455">
    <property type="entry name" value="NADH5_C"/>
    <property type="match status" value="1"/>
</dbReference>
<keyword evidence="9" id="KW-0249">Electron transport</keyword>
<feature type="transmembrane region" description="Helical" evidence="16">
    <location>
        <begin position="266"/>
        <end position="287"/>
    </location>
</feature>
<gene>
    <name evidence="20" type="primary">ND5</name>
</gene>
<keyword evidence="7" id="KW-0999">Mitochondrion inner membrane</keyword>
<dbReference type="PRINTS" id="PR01434">
    <property type="entry name" value="NADHDHGNASE5"/>
</dbReference>
<dbReference type="InterPro" id="IPR018393">
    <property type="entry name" value="NADHpl_OxRdtase_5_subgr"/>
</dbReference>
<feature type="transmembrane region" description="Helical" evidence="16">
    <location>
        <begin position="132"/>
        <end position="153"/>
    </location>
</feature>
<evidence type="ECO:0000256" key="6">
    <source>
        <dbReference type="ARBA" id="ARBA00022692"/>
    </source>
</evidence>
<dbReference type="InterPro" id="IPR003945">
    <property type="entry name" value="NU5C-like"/>
</dbReference>
<reference evidence="20" key="1">
    <citation type="journal article" date="2014" name="BMC Genomics">
        <title>Gene rearrangements in gekkonid mitochondrial genomes with shuffling, loss, and reassignment of tRNA genes.</title>
        <authorList>
            <person name="Kumazawa Y."/>
            <person name="Miura S."/>
            <person name="Yamada C."/>
            <person name="Hashiguchi Y."/>
        </authorList>
    </citation>
    <scope>NUCLEOTIDE SEQUENCE</scope>
    <source>
        <strain evidence="20">Spetr4</strain>
    </source>
</reference>
<evidence type="ECO:0000259" key="19">
    <source>
        <dbReference type="Pfam" id="PF06455"/>
    </source>
</evidence>
<dbReference type="Pfam" id="PF00662">
    <property type="entry name" value="Proton_antipo_N"/>
    <property type="match status" value="1"/>
</dbReference>
<dbReference type="NCBIfam" id="TIGR01974">
    <property type="entry name" value="NDH_I_L"/>
    <property type="match status" value="1"/>
</dbReference>
<evidence type="ECO:0000256" key="7">
    <source>
        <dbReference type="ARBA" id="ARBA00022792"/>
    </source>
</evidence>
<comment type="subcellular location">
    <subcellularLocation>
        <location evidence="1">Mitochondrion inner membrane</location>
        <topology evidence="1">Multi-pass membrane protein</topology>
    </subcellularLocation>
</comment>
<feature type="transmembrane region" description="Helical" evidence="16">
    <location>
        <begin position="204"/>
        <end position="226"/>
    </location>
</feature>
<feature type="transmembrane region" description="Helical" evidence="16">
    <location>
        <begin position="294"/>
        <end position="312"/>
    </location>
</feature>
<dbReference type="GO" id="GO:0008137">
    <property type="term" value="F:NADH dehydrogenase (ubiquinone) activity"/>
    <property type="evidence" value="ECO:0007669"/>
    <property type="project" value="UniProtKB-EC"/>
</dbReference>
<protein>
    <recommendedName>
        <fullName evidence="3 16">NADH-ubiquinone oxidoreductase chain 5</fullName>
        <ecNumber evidence="2 16">7.1.1.2</ecNumber>
    </recommendedName>
</protein>
<feature type="domain" description="NADH-Ubiquinone oxidoreductase (complex I) chain 5 N-terminal" evidence="18">
    <location>
        <begin position="67"/>
        <end position="107"/>
    </location>
</feature>
<feature type="transmembrane region" description="Helical" evidence="16">
    <location>
        <begin position="238"/>
        <end position="260"/>
    </location>
</feature>